<evidence type="ECO:0000259" key="26">
    <source>
        <dbReference type="PROSITE" id="PS50853"/>
    </source>
</evidence>
<feature type="domain" description="Fibronectin type-III" evidence="26">
    <location>
        <begin position="597"/>
        <end position="693"/>
    </location>
</feature>
<dbReference type="GO" id="GO:0005899">
    <property type="term" value="C:insulin receptor complex"/>
    <property type="evidence" value="ECO:0007669"/>
    <property type="project" value="TreeGrafter"/>
</dbReference>
<evidence type="ECO:0000256" key="4">
    <source>
        <dbReference type="ARBA" id="ARBA00022679"/>
    </source>
</evidence>
<feature type="compositionally biased region" description="Pro residues" evidence="23">
    <location>
        <begin position="1302"/>
        <end position="1330"/>
    </location>
</feature>
<keyword evidence="8" id="KW-0677">Repeat</keyword>
<dbReference type="PROSITE" id="PS00107">
    <property type="entry name" value="PROTEIN_KINASE_ATP"/>
    <property type="match status" value="1"/>
</dbReference>
<dbReference type="SMART" id="SM00261">
    <property type="entry name" value="FU"/>
    <property type="match status" value="1"/>
</dbReference>
<dbReference type="Pfam" id="PF00757">
    <property type="entry name" value="Furin-like"/>
    <property type="match status" value="1"/>
</dbReference>
<feature type="binding site" evidence="20 21">
    <location>
        <position position="1024"/>
    </location>
    <ligand>
        <name>ATP</name>
        <dbReference type="ChEBI" id="CHEBI:30616"/>
    </ligand>
</feature>
<keyword evidence="11 20" id="KW-0067">ATP-binding</keyword>
<dbReference type="InterPro" id="IPR006212">
    <property type="entry name" value="Furin_repeat"/>
</dbReference>
<keyword evidence="6 22" id="KW-0812">Transmembrane</keyword>
<proteinExistence type="inferred from homology"/>
<dbReference type="PROSITE" id="PS00109">
    <property type="entry name" value="PROTEIN_KINASE_TYR"/>
    <property type="match status" value="1"/>
</dbReference>
<feature type="binding site" evidence="20">
    <location>
        <position position="1142"/>
    </location>
    <ligand>
        <name>ATP</name>
        <dbReference type="ChEBI" id="CHEBI:30616"/>
    </ligand>
</feature>
<keyword evidence="5" id="KW-0165">Cleavage on pair of basic residues</keyword>
<protein>
    <recommendedName>
        <fullName evidence="22">Tyrosine-protein kinase receptor</fullName>
        <ecNumber evidence="22">2.7.10.1</ecNumber>
    </recommendedName>
</protein>
<dbReference type="PROSITE" id="PS50853">
    <property type="entry name" value="FN3"/>
    <property type="match status" value="3"/>
</dbReference>
<dbReference type="InterPro" id="IPR002011">
    <property type="entry name" value="Tyr_kinase_rcpt_2_CS"/>
</dbReference>
<evidence type="ECO:0000256" key="21">
    <source>
        <dbReference type="PROSITE-ProRule" id="PRU10141"/>
    </source>
</evidence>
<dbReference type="GO" id="GO:0042593">
    <property type="term" value="P:glucose homeostasis"/>
    <property type="evidence" value="ECO:0007669"/>
    <property type="project" value="TreeGrafter"/>
</dbReference>
<feature type="region of interest" description="Disordered" evidence="23">
    <location>
        <begin position="742"/>
        <end position="769"/>
    </location>
</feature>
<evidence type="ECO:0000256" key="7">
    <source>
        <dbReference type="ARBA" id="ARBA00022729"/>
    </source>
</evidence>
<comment type="similarity">
    <text evidence="22">Belongs to the protein kinase superfamily. Tyr protein kinase family. Insulin receptor subfamily.</text>
</comment>
<evidence type="ECO:0000256" key="16">
    <source>
        <dbReference type="ARBA" id="ARBA00023170"/>
    </source>
</evidence>
<dbReference type="GO" id="GO:0005524">
    <property type="term" value="F:ATP binding"/>
    <property type="evidence" value="ECO:0007669"/>
    <property type="project" value="UniProtKB-UniRule"/>
</dbReference>
<evidence type="ECO:0000256" key="15">
    <source>
        <dbReference type="ARBA" id="ARBA00023157"/>
    </source>
</evidence>
<dbReference type="SUPFAM" id="SSF57184">
    <property type="entry name" value="Growth factor receptor domain"/>
    <property type="match status" value="1"/>
</dbReference>
<dbReference type="InterPro" id="IPR009030">
    <property type="entry name" value="Growth_fac_rcpt_cys_sf"/>
</dbReference>
<dbReference type="PANTHER" id="PTHR24416:SF106">
    <property type="entry name" value="INSULIN-LIKE GROWTH FACTOR 1 RECEPTOR"/>
    <property type="match status" value="1"/>
</dbReference>
<dbReference type="InterPro" id="IPR000719">
    <property type="entry name" value="Prot_kinase_dom"/>
</dbReference>
<comment type="catalytic activity">
    <reaction evidence="18 22">
        <text>L-tyrosyl-[protein] + ATP = O-phospho-L-tyrosyl-[protein] + ADP + H(+)</text>
        <dbReference type="Rhea" id="RHEA:10596"/>
        <dbReference type="Rhea" id="RHEA-COMP:10136"/>
        <dbReference type="Rhea" id="RHEA-COMP:20101"/>
        <dbReference type="ChEBI" id="CHEBI:15378"/>
        <dbReference type="ChEBI" id="CHEBI:30616"/>
        <dbReference type="ChEBI" id="CHEBI:46858"/>
        <dbReference type="ChEBI" id="CHEBI:61978"/>
        <dbReference type="ChEBI" id="CHEBI:456216"/>
        <dbReference type="EC" id="2.7.10.1"/>
    </reaction>
</comment>
<evidence type="ECO:0000256" key="18">
    <source>
        <dbReference type="ARBA" id="ARBA00051243"/>
    </source>
</evidence>
<name>A0A667ZE33_9TELE</name>
<reference evidence="28" key="3">
    <citation type="submission" date="2025-09" db="UniProtKB">
        <authorList>
            <consortium name="Ensembl"/>
        </authorList>
    </citation>
    <scope>IDENTIFICATION</scope>
</reference>
<dbReference type="Gene3D" id="2.10.220.10">
    <property type="entry name" value="Hormone Receptor, Insulin-like Growth Factor Receptor 1, Chain A, domain 2"/>
    <property type="match status" value="1"/>
</dbReference>
<dbReference type="EC" id="2.7.10.1" evidence="22"/>
<dbReference type="GO" id="GO:0048009">
    <property type="term" value="P:insulin-like growth factor receptor signaling pathway"/>
    <property type="evidence" value="ECO:0007669"/>
    <property type="project" value="TreeGrafter"/>
</dbReference>
<evidence type="ECO:0000256" key="22">
    <source>
        <dbReference type="RuleBase" id="RU000312"/>
    </source>
</evidence>
<evidence type="ECO:0000256" key="24">
    <source>
        <dbReference type="SAM" id="Phobius"/>
    </source>
</evidence>
<evidence type="ECO:0000256" key="17">
    <source>
        <dbReference type="ARBA" id="ARBA00023180"/>
    </source>
</evidence>
<dbReference type="GO" id="GO:0046328">
    <property type="term" value="P:regulation of JNK cascade"/>
    <property type="evidence" value="ECO:0007669"/>
    <property type="project" value="TreeGrafter"/>
</dbReference>
<feature type="binding site" evidence="20">
    <location>
        <begin position="1128"/>
        <end position="1129"/>
    </location>
    <ligand>
        <name>ATP</name>
        <dbReference type="ChEBI" id="CHEBI:30616"/>
    </ligand>
</feature>
<dbReference type="InterPro" id="IPR011009">
    <property type="entry name" value="Kinase-like_dom_sf"/>
</dbReference>
<feature type="region of interest" description="Disordered" evidence="23">
    <location>
        <begin position="1277"/>
        <end position="1401"/>
    </location>
</feature>
<feature type="compositionally biased region" description="Low complexity" evidence="23">
    <location>
        <begin position="746"/>
        <end position="762"/>
    </location>
</feature>
<dbReference type="GO" id="GO:0030424">
    <property type="term" value="C:axon"/>
    <property type="evidence" value="ECO:0007669"/>
    <property type="project" value="TreeGrafter"/>
</dbReference>
<dbReference type="Pfam" id="PF07714">
    <property type="entry name" value="PK_Tyr_Ser-Thr"/>
    <property type="match status" value="1"/>
</dbReference>
<evidence type="ECO:0000256" key="9">
    <source>
        <dbReference type="ARBA" id="ARBA00022741"/>
    </source>
</evidence>
<feature type="domain" description="Protein kinase" evidence="25">
    <location>
        <begin position="990"/>
        <end position="1263"/>
    </location>
</feature>
<keyword evidence="16 22" id="KW-0675">Receptor</keyword>
<feature type="transmembrane region" description="Helical" evidence="24">
    <location>
        <begin position="924"/>
        <end position="949"/>
    </location>
</feature>
<dbReference type="Gene3D" id="3.30.200.20">
    <property type="entry name" value="Phosphorylase Kinase, domain 1"/>
    <property type="match status" value="1"/>
</dbReference>
<dbReference type="Gene3D" id="3.80.20.20">
    <property type="entry name" value="Receptor L-domain"/>
    <property type="match status" value="2"/>
</dbReference>
<keyword evidence="29" id="KW-1185">Reference proteome</keyword>
<feature type="region of interest" description="Disordered" evidence="23">
    <location>
        <begin position="662"/>
        <end position="684"/>
    </location>
</feature>
<dbReference type="Gene3D" id="1.10.510.10">
    <property type="entry name" value="Transferase(Phosphotransferase) domain 1"/>
    <property type="match status" value="1"/>
</dbReference>
<reference evidence="28" key="1">
    <citation type="submission" date="2019-06" db="EMBL/GenBank/DDBJ databases">
        <authorList>
            <consortium name="Wellcome Sanger Institute Data Sharing"/>
        </authorList>
    </citation>
    <scope>NUCLEOTIDE SEQUENCE [LARGE SCALE GENOMIC DNA]</scope>
</reference>
<dbReference type="PROSITE" id="PS51379">
    <property type="entry name" value="4FE4S_FER_2"/>
    <property type="match status" value="1"/>
</dbReference>
<keyword evidence="14" id="KW-0829">Tyrosine-protein kinase</keyword>
<dbReference type="GeneTree" id="ENSGT00940000156682"/>
<dbReference type="InterPro" id="IPR013783">
    <property type="entry name" value="Ig-like_fold"/>
</dbReference>
<evidence type="ECO:0000259" key="25">
    <source>
        <dbReference type="PROSITE" id="PS50011"/>
    </source>
</evidence>
<organism evidence="28 29">
    <name type="scientific">Myripristis murdjan</name>
    <name type="common">pinecone soldierfish</name>
    <dbReference type="NCBI Taxonomy" id="586833"/>
    <lineage>
        <taxon>Eukaryota</taxon>
        <taxon>Metazoa</taxon>
        <taxon>Chordata</taxon>
        <taxon>Craniata</taxon>
        <taxon>Vertebrata</taxon>
        <taxon>Euteleostomi</taxon>
        <taxon>Actinopterygii</taxon>
        <taxon>Neopterygii</taxon>
        <taxon>Teleostei</taxon>
        <taxon>Neoteleostei</taxon>
        <taxon>Acanthomorphata</taxon>
        <taxon>Holocentriformes</taxon>
        <taxon>Holocentridae</taxon>
        <taxon>Myripristis</taxon>
    </lineage>
</organism>
<dbReference type="FunFam" id="3.80.20.20:FF:000001">
    <property type="entry name" value="Tyrosine-protein kinase receptor"/>
    <property type="match status" value="1"/>
</dbReference>
<dbReference type="InterPro" id="IPR017896">
    <property type="entry name" value="4Fe4S_Fe-S-bd"/>
</dbReference>
<dbReference type="InterPro" id="IPR003961">
    <property type="entry name" value="FN3_dom"/>
</dbReference>
<dbReference type="PIRSF" id="PIRSF000620">
    <property type="entry name" value="Insulin_receptor"/>
    <property type="match status" value="1"/>
</dbReference>
<comment type="subcellular location">
    <subcellularLocation>
        <location evidence="1">Cell membrane</location>
        <topology evidence="1">Single-pass type I membrane protein</topology>
    </subcellularLocation>
</comment>
<dbReference type="FunFam" id="2.60.40.10:FF:000108">
    <property type="entry name" value="Tyrosine-protein kinase receptor"/>
    <property type="match status" value="1"/>
</dbReference>
<accession>A0A667ZE33</accession>
<feature type="binding site" evidence="20">
    <location>
        <position position="1000"/>
    </location>
    <ligand>
        <name>ATP</name>
        <dbReference type="ChEBI" id="CHEBI:30616"/>
    </ligand>
</feature>
<keyword evidence="10" id="KW-0418">Kinase</keyword>
<dbReference type="InterPro" id="IPR036941">
    <property type="entry name" value="Rcpt_L-dom_sf"/>
</dbReference>
<keyword evidence="9 20" id="KW-0547">Nucleotide-binding</keyword>
<dbReference type="Pfam" id="PF00041">
    <property type="entry name" value="fn3"/>
    <property type="match status" value="2"/>
</dbReference>
<evidence type="ECO:0000256" key="14">
    <source>
        <dbReference type="ARBA" id="ARBA00023137"/>
    </source>
</evidence>
<evidence type="ECO:0000256" key="12">
    <source>
        <dbReference type="ARBA" id="ARBA00022989"/>
    </source>
</evidence>
<dbReference type="GO" id="GO:0005009">
    <property type="term" value="F:insulin receptor activity"/>
    <property type="evidence" value="ECO:0007669"/>
    <property type="project" value="TreeGrafter"/>
</dbReference>
<dbReference type="SUPFAM" id="SSF49265">
    <property type="entry name" value="Fibronectin type III"/>
    <property type="match status" value="3"/>
</dbReference>
<dbReference type="InterPro" id="IPR008266">
    <property type="entry name" value="Tyr_kinase_AS"/>
</dbReference>
<dbReference type="GO" id="GO:0051897">
    <property type="term" value="P:positive regulation of phosphatidylinositol 3-kinase/protein kinase B signal transduction"/>
    <property type="evidence" value="ECO:0007669"/>
    <property type="project" value="TreeGrafter"/>
</dbReference>
<evidence type="ECO:0000256" key="19">
    <source>
        <dbReference type="PIRSR" id="PIRSR000620-1"/>
    </source>
</evidence>
<keyword evidence="7" id="KW-0732">Signal</keyword>
<feature type="domain" description="Fibronectin type-III" evidence="26">
    <location>
        <begin position="474"/>
        <end position="593"/>
    </location>
</feature>
<dbReference type="Ensembl" id="ENSMMDT00005031878.1">
    <property type="protein sequence ID" value="ENSMMDP00005031171.1"/>
    <property type="gene ID" value="ENSMMDG00005005409.1"/>
</dbReference>
<evidence type="ECO:0000256" key="5">
    <source>
        <dbReference type="ARBA" id="ARBA00022685"/>
    </source>
</evidence>
<dbReference type="PROSITE" id="PS00239">
    <property type="entry name" value="RECEPTOR_TYR_KIN_II"/>
    <property type="match status" value="1"/>
</dbReference>
<dbReference type="InterPro" id="IPR017441">
    <property type="entry name" value="Protein_kinase_ATP_BS"/>
</dbReference>
<keyword evidence="2" id="KW-1003">Cell membrane</keyword>
<evidence type="ECO:0000256" key="1">
    <source>
        <dbReference type="ARBA" id="ARBA00004251"/>
    </source>
</evidence>
<keyword evidence="17" id="KW-0325">Glycoprotein</keyword>
<dbReference type="InterPro" id="IPR050122">
    <property type="entry name" value="RTK"/>
</dbReference>
<feature type="active site" description="Proton donor/acceptor" evidence="19">
    <location>
        <position position="1124"/>
    </location>
</feature>
<dbReference type="Gene3D" id="2.60.40.10">
    <property type="entry name" value="Immunoglobulins"/>
    <property type="match status" value="3"/>
</dbReference>
<feature type="binding site" evidence="20">
    <location>
        <begin position="1071"/>
        <end position="1077"/>
    </location>
    <ligand>
        <name>ATP</name>
        <dbReference type="ChEBI" id="CHEBI:30616"/>
    </ligand>
</feature>
<dbReference type="PANTHER" id="PTHR24416">
    <property type="entry name" value="TYROSINE-PROTEIN KINASE RECEPTOR"/>
    <property type="match status" value="1"/>
</dbReference>
<dbReference type="InterPro" id="IPR001245">
    <property type="entry name" value="Ser-Thr/Tyr_kinase_cat_dom"/>
</dbReference>
<dbReference type="Pfam" id="PF01030">
    <property type="entry name" value="Recep_L_domain"/>
    <property type="match status" value="2"/>
</dbReference>
<dbReference type="SUPFAM" id="SSF52058">
    <property type="entry name" value="L domain-like"/>
    <property type="match status" value="2"/>
</dbReference>
<dbReference type="FunFam" id="3.80.20.20:FF:000002">
    <property type="entry name" value="Tyrosine-protein kinase receptor"/>
    <property type="match status" value="1"/>
</dbReference>
<keyword evidence="4" id="KW-0808">Transferase</keyword>
<evidence type="ECO:0000256" key="23">
    <source>
        <dbReference type="SAM" id="MobiDB-lite"/>
    </source>
</evidence>
<dbReference type="FunFam" id="1.10.510.10:FF:000050">
    <property type="entry name" value="Tyrosine-protein kinase receptor"/>
    <property type="match status" value="1"/>
</dbReference>
<evidence type="ECO:0000256" key="10">
    <source>
        <dbReference type="ARBA" id="ARBA00022777"/>
    </source>
</evidence>
<evidence type="ECO:0000256" key="20">
    <source>
        <dbReference type="PIRSR" id="PIRSR000620-2"/>
    </source>
</evidence>
<dbReference type="GO" id="GO:0043410">
    <property type="term" value="P:positive regulation of MAPK cascade"/>
    <property type="evidence" value="ECO:0007669"/>
    <property type="project" value="TreeGrafter"/>
</dbReference>
<feature type="compositionally biased region" description="Gly residues" evidence="23">
    <location>
        <begin position="1356"/>
        <end position="1366"/>
    </location>
</feature>
<dbReference type="PROSITE" id="PS50011">
    <property type="entry name" value="PROTEIN_KINASE_DOM"/>
    <property type="match status" value="1"/>
</dbReference>
<dbReference type="InterPro" id="IPR020635">
    <property type="entry name" value="Tyr_kinase_cat_dom"/>
</dbReference>
<evidence type="ECO:0000256" key="11">
    <source>
        <dbReference type="ARBA" id="ARBA00022840"/>
    </source>
</evidence>
<keyword evidence="12 24" id="KW-1133">Transmembrane helix</keyword>
<keyword evidence="13 24" id="KW-0472">Membrane</keyword>
<dbReference type="InterPro" id="IPR006211">
    <property type="entry name" value="Furin-like_Cys-rich_dom"/>
</dbReference>
<dbReference type="CDD" id="cd05032">
    <property type="entry name" value="PTKc_InsR_like"/>
    <property type="match status" value="1"/>
</dbReference>
<sequence length="1401" mass="157487">MLCQQYHSSSVLSIFQKCVVCGPSIDIGNDISEFRRLENCTVVEGYLQILLIGDKNNNVNQEIFRSLSFPKLTMITDYLLLFRVSGLDSLSTLFPNLTVIRGRNLFYNYALVIFEMTSLKDIGLYNLRNITRGAIRIEKNPELCYLDSVDWSLIMDAEFNNFIAGNKQSKECGDVCPGIMENSPQCRKTMFNDNYSYRCWNSNHCQKECPEKCAHRACTADGECCHPQCLGSCTVPGSDTACAACLHYYHQGRCVADCPAGTYRFEGWRCISGELCSKVHLPDFDSFVIHGGECMPDCPSGYTRTVPNSMFCTACDGLCDKVCEEKVIDSVDAAQSLKGCTVIKGNLHINIRRGHNMVAELESFTGLIQRVTGFVQIRHSPTLGSLAFLRSLRYIDGEDLLDDMYAFSAFDNQQLQYLWDWKQHNLTIKTGKLFFRANPKLCMSEIRKMWQKTGIQERFDETEFQNNGHRASCESTILKFKSNSTSSTRIKLTWQRYRPSDYRDLISFIVYYKEAPFQNITEFEGQDGCGSNSWNMVDVELSQDKDSDPGVLLSNLKPWTQYAIFVKAITLMVEDKHVPSAKSKVVYIRTSPAAPSMPLDVRAYSNSSTQLVVRWSPPVSPNGNQTYYLVRWQQQAEDRELYQHNYCSKELKIPIRIAATGVGVQEEDTKPTKPDPDGGDKGPCCPCPKSVEDLEAEAADASYRKVFENFLHNSIFTPRPPDRRRRDLFGIANSTVSRGSRLFTNSSISPSLPAGNSSSSTPDPEPSDREYEFMEQSVTERELQISNLQPFTVYRIDIHACNRQVQHCSAAEFVFSRTQPAEKADDIPGLVTWEGQEDWVFLRWPEPHRPNGLILMYEIKFRLAAEAEKHECVSGQMYQAQRGARLSNLSPGNYSVRVRATSLAGNGSWTHVLDLYVAERYENFLYAMIFIPIGIVLFICFLVAMLVVFNRKRNSDRLGNGVLYASVNPEYFSAAEMYVPDEWEVAREKISLSRELGQGSFGMVYEGMAKGVVKDEPETRVAVKTVNESASMRERIEFLNEASVMKEFNCHHVVRLLGVVSQGQPTLVIMELMTRGDLKSYLRSLRPKEWSNLSLPPLKKMLQMAGQIADGMAYLNANKFVHRDLAARNCMVAEDFTVKIGDFGMTRDIYETDYYRKGGKGLLPVRWMSPESLKDGVFTTNSDVWSFGVVLWEVATLAEQPYQGLSNEQVLRFVMEGGLLEKPQYCPDMLFELMRMCWQYNPKMRPSFLEIISSIEDELDPAFRELSFFYSADNKPPDAPQLHLDNMDDVPLDPPSSTQPQQAPPPQQTPPSPSSKAPPAPTLTPSPPSSPCSSSSAMDKQPSGQQAANGLSGPSLGAGPGLGPGSGVVMRPSLDDLPPYAHMNGGRKNERAMPLPQSSAC</sequence>
<feature type="compositionally biased region" description="Basic and acidic residues" evidence="23">
    <location>
        <begin position="667"/>
        <end position="680"/>
    </location>
</feature>
<dbReference type="SUPFAM" id="SSF56112">
    <property type="entry name" value="Protein kinase-like (PK-like)"/>
    <property type="match status" value="1"/>
</dbReference>
<dbReference type="InterPro" id="IPR016246">
    <property type="entry name" value="Tyr_kinase_insulin-like_rcpt"/>
</dbReference>
<dbReference type="CDD" id="cd00064">
    <property type="entry name" value="FU"/>
    <property type="match status" value="1"/>
</dbReference>
<keyword evidence="3 22" id="KW-0597">Phosphoprotein</keyword>
<evidence type="ECO:0000256" key="8">
    <source>
        <dbReference type="ARBA" id="ARBA00022737"/>
    </source>
</evidence>
<dbReference type="InterPro" id="IPR000494">
    <property type="entry name" value="Rcpt_L-dom"/>
</dbReference>
<evidence type="ECO:0000256" key="13">
    <source>
        <dbReference type="ARBA" id="ARBA00023136"/>
    </source>
</evidence>
<dbReference type="FunFam" id="3.30.200.20:FF:000026">
    <property type="entry name" value="Tyrosine-protein kinase receptor"/>
    <property type="match status" value="1"/>
</dbReference>
<reference evidence="28" key="2">
    <citation type="submission" date="2025-08" db="UniProtKB">
        <authorList>
            <consortium name="Ensembl"/>
        </authorList>
    </citation>
    <scope>IDENTIFICATION</scope>
</reference>
<dbReference type="PRINTS" id="PR00109">
    <property type="entry name" value="TYRKINASE"/>
</dbReference>
<evidence type="ECO:0000313" key="29">
    <source>
        <dbReference type="Proteomes" id="UP000472263"/>
    </source>
</evidence>
<dbReference type="InterPro" id="IPR036116">
    <property type="entry name" value="FN3_sf"/>
</dbReference>
<evidence type="ECO:0000256" key="6">
    <source>
        <dbReference type="ARBA" id="ARBA00022692"/>
    </source>
</evidence>
<evidence type="ECO:0000256" key="2">
    <source>
        <dbReference type="ARBA" id="ARBA00022475"/>
    </source>
</evidence>
<dbReference type="CDD" id="cd00063">
    <property type="entry name" value="FN3"/>
    <property type="match status" value="3"/>
</dbReference>
<keyword evidence="15" id="KW-1015">Disulfide bond</keyword>
<gene>
    <name evidence="28" type="primary">igf1rb</name>
</gene>
<dbReference type="FunFam" id="2.60.40.10:FF:000087">
    <property type="entry name" value="Tyrosine-protein kinase receptor"/>
    <property type="match status" value="1"/>
</dbReference>
<evidence type="ECO:0000259" key="27">
    <source>
        <dbReference type="PROSITE" id="PS51379"/>
    </source>
</evidence>
<dbReference type="GO" id="GO:0043560">
    <property type="term" value="F:insulin receptor substrate binding"/>
    <property type="evidence" value="ECO:0007669"/>
    <property type="project" value="InterPro"/>
</dbReference>
<dbReference type="SMART" id="SM00219">
    <property type="entry name" value="TyrKc"/>
    <property type="match status" value="1"/>
</dbReference>
<dbReference type="SMART" id="SM00060">
    <property type="entry name" value="FN3"/>
    <property type="match status" value="3"/>
</dbReference>
<dbReference type="Proteomes" id="UP000472263">
    <property type="component" value="Chromosome 3"/>
</dbReference>
<dbReference type="GO" id="GO:0043548">
    <property type="term" value="F:phosphatidylinositol 3-kinase binding"/>
    <property type="evidence" value="ECO:0007669"/>
    <property type="project" value="InterPro"/>
</dbReference>
<feature type="domain" description="4Fe-4S ferredoxin-type" evidence="27">
    <location>
        <begin position="303"/>
        <end position="333"/>
    </location>
</feature>
<evidence type="ECO:0000313" key="28">
    <source>
        <dbReference type="Ensembl" id="ENSMMDP00005031171.1"/>
    </source>
</evidence>
<feature type="domain" description="Fibronectin type-III" evidence="26">
    <location>
        <begin position="824"/>
        <end position="920"/>
    </location>
</feature>
<evidence type="ECO:0000256" key="3">
    <source>
        <dbReference type="ARBA" id="ARBA00022553"/>
    </source>
</evidence>